<evidence type="ECO:0000313" key="2">
    <source>
        <dbReference type="Proteomes" id="UP000030665"/>
    </source>
</evidence>
<reference evidence="1" key="1">
    <citation type="submission" date="2014-01" db="EMBL/GenBank/DDBJ databases">
        <authorList>
            <person name="Aslett M."/>
        </authorList>
    </citation>
    <scope>NUCLEOTIDE SEQUENCE</scope>
</reference>
<evidence type="ECO:0008006" key="3">
    <source>
        <dbReference type="Google" id="ProtNLM"/>
    </source>
</evidence>
<evidence type="ECO:0000313" key="1">
    <source>
        <dbReference type="EMBL" id="CDW59327.1"/>
    </source>
</evidence>
<organism evidence="1 2">
    <name type="scientific">Trichuris trichiura</name>
    <name type="common">Whipworm</name>
    <name type="synonym">Trichocephalus trichiurus</name>
    <dbReference type="NCBI Taxonomy" id="36087"/>
    <lineage>
        <taxon>Eukaryota</taxon>
        <taxon>Metazoa</taxon>
        <taxon>Ecdysozoa</taxon>
        <taxon>Nematoda</taxon>
        <taxon>Enoplea</taxon>
        <taxon>Dorylaimia</taxon>
        <taxon>Trichinellida</taxon>
        <taxon>Trichuridae</taxon>
        <taxon>Trichuris</taxon>
    </lineage>
</organism>
<gene>
    <name evidence="1" type="ORF">TTRE_0000765901</name>
</gene>
<name>A0A077ZG14_TRITR</name>
<proteinExistence type="predicted"/>
<accession>A0A077ZG14</accession>
<keyword evidence="2" id="KW-1185">Reference proteome</keyword>
<reference evidence="1" key="2">
    <citation type="submission" date="2014-03" db="EMBL/GenBank/DDBJ databases">
        <title>The whipworm genome and dual-species transcriptomics of an intimate host-pathogen interaction.</title>
        <authorList>
            <person name="Foth B.J."/>
            <person name="Tsai I.J."/>
            <person name="Reid A.J."/>
            <person name="Bancroft A.J."/>
            <person name="Nichol S."/>
            <person name="Tracey A."/>
            <person name="Holroyd N."/>
            <person name="Cotton J.A."/>
            <person name="Stanley E.J."/>
            <person name="Zarowiecki M."/>
            <person name="Liu J.Z."/>
            <person name="Huckvale T."/>
            <person name="Cooper P.J."/>
            <person name="Grencis R.K."/>
            <person name="Berriman M."/>
        </authorList>
    </citation>
    <scope>NUCLEOTIDE SEQUENCE [LARGE SCALE GENOMIC DNA]</scope>
</reference>
<sequence length="211" mass="23774">MDSSLDSRIIISAKDQEGCKEWKEQLIRATQRVNEGASVRYVQQCAKVFSSEPPKLDTSDSSMCEGGKFANGSQFQELCDKKLLESLENNFADCDKAQWFDDCQYASGFQAATEERAYIQIFEGLSKSTNGASRVISNTFPKNFQFQLRTDDQLKKVFPLGDVIHKGSHYVFGISPFSSTNCSETFVKLGKQEKSFSSEVEEKLNGGFYYF</sequence>
<dbReference type="Proteomes" id="UP000030665">
    <property type="component" value="Unassembled WGS sequence"/>
</dbReference>
<protein>
    <recommendedName>
        <fullName evidence="3">PH domain-containing protein</fullName>
    </recommendedName>
</protein>
<dbReference type="EMBL" id="HG806560">
    <property type="protein sequence ID" value="CDW59327.1"/>
    <property type="molecule type" value="Genomic_DNA"/>
</dbReference>
<dbReference type="AlphaFoldDB" id="A0A077ZG14"/>